<dbReference type="InterPro" id="IPR015803">
    <property type="entry name" value="Cys-tRNA-ligase"/>
</dbReference>
<dbReference type="Gene3D" id="3.40.50.620">
    <property type="entry name" value="HUPs"/>
    <property type="match status" value="1"/>
</dbReference>
<evidence type="ECO:0000313" key="15">
    <source>
        <dbReference type="Proteomes" id="UP001610706"/>
    </source>
</evidence>
<dbReference type="Proteomes" id="UP001610706">
    <property type="component" value="Unassembled WGS sequence"/>
</dbReference>
<feature type="binding site" evidence="12">
    <location>
        <position position="234"/>
    </location>
    <ligand>
        <name>Zn(2+)</name>
        <dbReference type="ChEBI" id="CHEBI:29105"/>
    </ligand>
</feature>
<dbReference type="PANTHER" id="PTHR10890">
    <property type="entry name" value="CYSTEINYL-TRNA SYNTHETASE"/>
    <property type="match status" value="1"/>
</dbReference>
<dbReference type="SUPFAM" id="SSF47323">
    <property type="entry name" value="Anticodon-binding domain of a subclass of class I aminoacyl-tRNA synthetases"/>
    <property type="match status" value="1"/>
</dbReference>
<dbReference type="Pfam" id="PF23493">
    <property type="entry name" value="CysS_C"/>
    <property type="match status" value="1"/>
</dbReference>
<dbReference type="EMBL" id="JBGFTR010000003">
    <property type="protein sequence ID" value="MFH7564241.1"/>
    <property type="molecule type" value="Genomic_DNA"/>
</dbReference>
<feature type="binding site" evidence="12">
    <location>
        <position position="28"/>
    </location>
    <ligand>
        <name>Zn(2+)</name>
        <dbReference type="ChEBI" id="CHEBI:29105"/>
    </ligand>
</feature>
<dbReference type="NCBIfam" id="TIGR00435">
    <property type="entry name" value="cysS"/>
    <property type="match status" value="1"/>
</dbReference>
<dbReference type="Gene3D" id="1.20.120.1910">
    <property type="entry name" value="Cysteine-tRNA ligase, C-terminal anti-codon recognition domain"/>
    <property type="match status" value="1"/>
</dbReference>
<keyword evidence="5 12" id="KW-0436">Ligase</keyword>
<feature type="binding site" evidence="12">
    <location>
        <position position="269"/>
    </location>
    <ligand>
        <name>ATP</name>
        <dbReference type="ChEBI" id="CHEBI:30616"/>
    </ligand>
</feature>
<dbReference type="HAMAP" id="MF_00041">
    <property type="entry name" value="Cys_tRNA_synth"/>
    <property type="match status" value="1"/>
</dbReference>
<evidence type="ECO:0000256" key="6">
    <source>
        <dbReference type="ARBA" id="ARBA00022723"/>
    </source>
</evidence>
<feature type="short sequence motif" description="'HIGH' region" evidence="12">
    <location>
        <begin position="30"/>
        <end position="40"/>
    </location>
</feature>
<dbReference type="PRINTS" id="PR00983">
    <property type="entry name" value="TRNASYNTHCYS"/>
</dbReference>
<name>A0ABW7NYK9_9GAMM</name>
<feature type="binding site" evidence="12">
    <location>
        <position position="238"/>
    </location>
    <ligand>
        <name>Zn(2+)</name>
        <dbReference type="ChEBI" id="CHEBI:29105"/>
    </ligand>
</feature>
<keyword evidence="15" id="KW-1185">Reference proteome</keyword>
<dbReference type="EC" id="6.1.1.16" evidence="12"/>
<evidence type="ECO:0000256" key="10">
    <source>
        <dbReference type="ARBA" id="ARBA00022917"/>
    </source>
</evidence>
<dbReference type="RefSeq" id="WP_395544841.1">
    <property type="nucleotide sequence ID" value="NZ_CP166302.1"/>
</dbReference>
<dbReference type="InterPro" id="IPR009080">
    <property type="entry name" value="tRNAsynth_Ia_anticodon-bd"/>
</dbReference>
<dbReference type="InterPro" id="IPR014729">
    <property type="entry name" value="Rossmann-like_a/b/a_fold"/>
</dbReference>
<dbReference type="SUPFAM" id="SSF52374">
    <property type="entry name" value="Nucleotidylyl transferase"/>
    <property type="match status" value="1"/>
</dbReference>
<dbReference type="SMART" id="SM00840">
    <property type="entry name" value="DALR_2"/>
    <property type="match status" value="1"/>
</dbReference>
<evidence type="ECO:0000256" key="7">
    <source>
        <dbReference type="ARBA" id="ARBA00022741"/>
    </source>
</evidence>
<evidence type="ECO:0000256" key="2">
    <source>
        <dbReference type="ARBA" id="ARBA00005594"/>
    </source>
</evidence>
<proteinExistence type="inferred from homology"/>
<protein>
    <recommendedName>
        <fullName evidence="12">Cysteine--tRNA ligase</fullName>
        <ecNumber evidence="12">6.1.1.16</ecNumber>
    </recommendedName>
    <alternativeName>
        <fullName evidence="12">Cysteinyl-tRNA synthetase</fullName>
        <shortName evidence="12">CysRS</shortName>
    </alternativeName>
</protein>
<comment type="catalytic activity">
    <reaction evidence="12">
        <text>tRNA(Cys) + L-cysteine + ATP = L-cysteinyl-tRNA(Cys) + AMP + diphosphate</text>
        <dbReference type="Rhea" id="RHEA:17773"/>
        <dbReference type="Rhea" id="RHEA-COMP:9661"/>
        <dbReference type="Rhea" id="RHEA-COMP:9679"/>
        <dbReference type="ChEBI" id="CHEBI:30616"/>
        <dbReference type="ChEBI" id="CHEBI:33019"/>
        <dbReference type="ChEBI" id="CHEBI:35235"/>
        <dbReference type="ChEBI" id="CHEBI:78442"/>
        <dbReference type="ChEBI" id="CHEBI:78517"/>
        <dbReference type="ChEBI" id="CHEBI:456215"/>
        <dbReference type="EC" id="6.1.1.16"/>
    </reaction>
</comment>
<evidence type="ECO:0000256" key="9">
    <source>
        <dbReference type="ARBA" id="ARBA00022840"/>
    </source>
</evidence>
<gene>
    <name evidence="12 14" type="primary">cysS</name>
    <name evidence="14" type="ORF">AB9R89_02760</name>
</gene>
<evidence type="ECO:0000256" key="5">
    <source>
        <dbReference type="ARBA" id="ARBA00022598"/>
    </source>
</evidence>
<dbReference type="InterPro" id="IPR056411">
    <property type="entry name" value="CysS_C"/>
</dbReference>
<dbReference type="InterPro" id="IPR024909">
    <property type="entry name" value="Cys-tRNA/MSH_ligase"/>
</dbReference>
<comment type="cofactor">
    <cofactor evidence="12">
        <name>Zn(2+)</name>
        <dbReference type="ChEBI" id="CHEBI:29105"/>
    </cofactor>
    <text evidence="12">Binds 1 zinc ion per subunit.</text>
</comment>
<keyword evidence="4 12" id="KW-0963">Cytoplasm</keyword>
<evidence type="ECO:0000313" key="14">
    <source>
        <dbReference type="EMBL" id="MFH7564241.1"/>
    </source>
</evidence>
<evidence type="ECO:0000256" key="12">
    <source>
        <dbReference type="HAMAP-Rule" id="MF_00041"/>
    </source>
</evidence>
<sequence length="459" mass="51600">MLKIYNSLTRQKEEFKPLVPGKVGMYVCGVTIYDLCHIGHGRTFVAFDVVTRYLRHAGYDLTFVRNITDIDDKIIKRAAENGEDWQALTERLTGEMYKDFDALNIARPDIEPKATGHIPEIIEMVETLIKDGHAYVADNGDVLFEVNSFAEYGQLSGQNLEQLQAGARVEVEQTKRNPLDFVLWKQSKPGEPSWESPWGPGRPGWHIECSAMNGKHLGKHFDIHGGGSDLQFPHHENEIAQSCCANHSPYVNTWMHSGMVMVDQEKMSKSLGNFFTIRDVLEHYDGETIRYFLLSGHYRSQLNYSDENLKQARTALERLYTALRDLPEAPAAGGEEFVTRFNAAMNDDFNTPEAYSVLFDLAREINRQKGKDDAVAAGLGGRLRELAGVLGLLAQEPEAFLRGDSGADDEVAEIEHLIQARLDARRSKDWAAADAARDQLTAMGIVLEDGPEGTRWRRK</sequence>
<dbReference type="CDD" id="cd07963">
    <property type="entry name" value="Anticodon_Ia_Cys"/>
    <property type="match status" value="1"/>
</dbReference>
<keyword evidence="11 12" id="KW-0030">Aminoacyl-tRNA synthetase</keyword>
<evidence type="ECO:0000256" key="3">
    <source>
        <dbReference type="ARBA" id="ARBA00011245"/>
    </source>
</evidence>
<keyword evidence="9 12" id="KW-0067">ATP-binding</keyword>
<dbReference type="InterPro" id="IPR015273">
    <property type="entry name" value="Cys-tRNA-synt_Ia_DALR"/>
</dbReference>
<feature type="binding site" evidence="12">
    <location>
        <position position="209"/>
    </location>
    <ligand>
        <name>Zn(2+)</name>
        <dbReference type="ChEBI" id="CHEBI:29105"/>
    </ligand>
</feature>
<feature type="short sequence motif" description="'KMSKS' region" evidence="12">
    <location>
        <begin position="266"/>
        <end position="270"/>
    </location>
</feature>
<evidence type="ECO:0000256" key="8">
    <source>
        <dbReference type="ARBA" id="ARBA00022833"/>
    </source>
</evidence>
<dbReference type="Pfam" id="PF01406">
    <property type="entry name" value="tRNA-synt_1e"/>
    <property type="match status" value="1"/>
</dbReference>
<dbReference type="GO" id="GO:0004817">
    <property type="term" value="F:cysteine-tRNA ligase activity"/>
    <property type="evidence" value="ECO:0007669"/>
    <property type="project" value="UniProtKB-EC"/>
</dbReference>
<evidence type="ECO:0000259" key="13">
    <source>
        <dbReference type="SMART" id="SM00840"/>
    </source>
</evidence>
<comment type="caution">
    <text evidence="14">The sequence shown here is derived from an EMBL/GenBank/DDBJ whole genome shotgun (WGS) entry which is preliminary data.</text>
</comment>
<comment type="subcellular location">
    <subcellularLocation>
        <location evidence="1 12">Cytoplasm</location>
    </subcellularLocation>
</comment>
<comment type="similarity">
    <text evidence="2 12">Belongs to the class-I aminoacyl-tRNA synthetase family.</text>
</comment>
<keyword evidence="10 12" id="KW-0648">Protein biosynthesis</keyword>
<keyword evidence="6 12" id="KW-0479">Metal-binding</keyword>
<reference evidence="14 15" key="1">
    <citation type="submission" date="2024-08" db="EMBL/GenBank/DDBJ databases">
        <title>Oceanimonas smirnovii Genome sequencing and assembly.</title>
        <authorList>
            <person name="Tang B."/>
        </authorList>
    </citation>
    <scope>NUCLEOTIDE SEQUENCE [LARGE SCALE GENOMIC DNA]</scope>
    <source>
        <strain evidence="14 15">OS2020-119</strain>
    </source>
</reference>
<dbReference type="InterPro" id="IPR032678">
    <property type="entry name" value="tRNA-synt_1_cat_dom"/>
</dbReference>
<organism evidence="14 15">
    <name type="scientific">Oceanimonas smirnovii</name>
    <dbReference type="NCBI Taxonomy" id="264574"/>
    <lineage>
        <taxon>Bacteria</taxon>
        <taxon>Pseudomonadati</taxon>
        <taxon>Pseudomonadota</taxon>
        <taxon>Gammaproteobacteria</taxon>
        <taxon>Aeromonadales</taxon>
        <taxon>Aeromonadaceae</taxon>
        <taxon>Oceanimonas</taxon>
    </lineage>
</organism>
<dbReference type="CDD" id="cd00672">
    <property type="entry name" value="CysRS_core"/>
    <property type="match status" value="1"/>
</dbReference>
<evidence type="ECO:0000256" key="4">
    <source>
        <dbReference type="ARBA" id="ARBA00022490"/>
    </source>
</evidence>
<dbReference type="PANTHER" id="PTHR10890:SF3">
    <property type="entry name" value="CYSTEINE--TRNA LIGASE, CYTOPLASMIC"/>
    <property type="match status" value="1"/>
</dbReference>
<comment type="subunit">
    <text evidence="3 12">Monomer.</text>
</comment>
<feature type="domain" description="Cysteinyl-tRNA synthetase class Ia DALR" evidence="13">
    <location>
        <begin position="340"/>
        <end position="401"/>
    </location>
</feature>
<keyword evidence="7 12" id="KW-0547">Nucleotide-binding</keyword>
<evidence type="ECO:0000256" key="11">
    <source>
        <dbReference type="ARBA" id="ARBA00023146"/>
    </source>
</evidence>
<evidence type="ECO:0000256" key="1">
    <source>
        <dbReference type="ARBA" id="ARBA00004496"/>
    </source>
</evidence>
<accession>A0ABW7NYK9</accession>
<dbReference type="Pfam" id="PF09190">
    <property type="entry name" value="DALR_2"/>
    <property type="match status" value="1"/>
</dbReference>
<keyword evidence="8 12" id="KW-0862">Zinc</keyword>